<evidence type="ECO:0000256" key="4">
    <source>
        <dbReference type="SAM" id="MobiDB-lite"/>
    </source>
</evidence>
<dbReference type="EMBL" id="SJKC01000003">
    <property type="protein sequence ID" value="TCC36211.1"/>
    <property type="molecule type" value="Genomic_DNA"/>
</dbReference>
<keyword evidence="3" id="KW-0804">Transcription</keyword>
<evidence type="ECO:0000256" key="3">
    <source>
        <dbReference type="ARBA" id="ARBA00023163"/>
    </source>
</evidence>
<protein>
    <submittedName>
        <fullName evidence="6">LacI family transcriptional regulator</fullName>
    </submittedName>
</protein>
<keyword evidence="2" id="KW-0238">DNA-binding</keyword>
<evidence type="ECO:0000313" key="6">
    <source>
        <dbReference type="EMBL" id="TCC36211.1"/>
    </source>
</evidence>
<dbReference type="SUPFAM" id="SSF53822">
    <property type="entry name" value="Periplasmic binding protein-like I"/>
    <property type="match status" value="1"/>
</dbReference>
<dbReference type="InterPro" id="IPR010982">
    <property type="entry name" value="Lambda_DNA-bd_dom_sf"/>
</dbReference>
<evidence type="ECO:0000259" key="5">
    <source>
        <dbReference type="PROSITE" id="PS50932"/>
    </source>
</evidence>
<feature type="region of interest" description="Disordered" evidence="4">
    <location>
        <begin position="1"/>
        <end position="26"/>
    </location>
</feature>
<dbReference type="Gene3D" id="1.10.260.40">
    <property type="entry name" value="lambda repressor-like DNA-binding domains"/>
    <property type="match status" value="1"/>
</dbReference>
<dbReference type="PANTHER" id="PTHR30146:SF109">
    <property type="entry name" value="HTH-TYPE TRANSCRIPTIONAL REGULATOR GALS"/>
    <property type="match status" value="1"/>
</dbReference>
<dbReference type="PANTHER" id="PTHR30146">
    <property type="entry name" value="LACI-RELATED TRANSCRIPTIONAL REPRESSOR"/>
    <property type="match status" value="1"/>
</dbReference>
<sequence>MSPMPSSDSPDAVSQDGVSQGDARKASTIRDVALAAGVSKSTASRALLGQPGVSRANLEKVQRAIQQLDFVPNQIARSLSVPSPATLGLFLRNAEYPFYGHLAKGFVGEAGERGYEVLSVSSFDQPDDANYQSLMVLAGLRAAGIVVASPVVDPLTIQRVAARVPLVLVGQMGQASNPDVPFVAPDPDDGVVLIEHVVSLGHTAVALTAVSPEQSPTQWVRIQRMRSHLEARGIRNRVVTVEPGTNLDDLVAGLHQAAVTAVLCNNDFVALDVLAAAAHLGLSVPGDLSVAGFDGLPPFDHEALGLTTYRVPTAGLAAAAVDLVHKLIRSEDVELGGVFVPGDLLVSRTTGPAPTR</sequence>
<dbReference type="CDD" id="cd06267">
    <property type="entry name" value="PBP1_LacI_sugar_binding-like"/>
    <property type="match status" value="1"/>
</dbReference>
<dbReference type="Gene3D" id="3.40.50.2300">
    <property type="match status" value="2"/>
</dbReference>
<evidence type="ECO:0000313" key="7">
    <source>
        <dbReference type="Proteomes" id="UP000294225"/>
    </source>
</evidence>
<accession>A0A4R0IR18</accession>
<dbReference type="InterPro" id="IPR028082">
    <property type="entry name" value="Peripla_BP_I"/>
</dbReference>
<dbReference type="InterPro" id="IPR046335">
    <property type="entry name" value="LacI/GalR-like_sensor"/>
</dbReference>
<dbReference type="CDD" id="cd01392">
    <property type="entry name" value="HTH_LacI"/>
    <property type="match status" value="1"/>
</dbReference>
<reference evidence="6 7" key="1">
    <citation type="submission" date="2019-02" db="EMBL/GenBank/DDBJ databases">
        <title>Kribbella capetownensis sp. nov. and Kribbella speibonae sp. nov., isolated from soil.</title>
        <authorList>
            <person name="Curtis S.M."/>
            <person name="Norton I."/>
            <person name="Everest G.J."/>
            <person name="Meyers P.R."/>
        </authorList>
    </citation>
    <scope>NUCLEOTIDE SEQUENCE [LARGE SCALE GENOMIC DNA]</scope>
    <source>
        <strain evidence="6 7">YM55</strain>
    </source>
</reference>
<proteinExistence type="predicted"/>
<organism evidence="6 7">
    <name type="scientific">Kribbella speibonae</name>
    <dbReference type="NCBI Taxonomy" id="1572660"/>
    <lineage>
        <taxon>Bacteria</taxon>
        <taxon>Bacillati</taxon>
        <taxon>Actinomycetota</taxon>
        <taxon>Actinomycetes</taxon>
        <taxon>Propionibacteriales</taxon>
        <taxon>Kribbellaceae</taxon>
        <taxon>Kribbella</taxon>
    </lineage>
</organism>
<dbReference type="GO" id="GO:0000976">
    <property type="term" value="F:transcription cis-regulatory region binding"/>
    <property type="evidence" value="ECO:0007669"/>
    <property type="project" value="TreeGrafter"/>
</dbReference>
<dbReference type="SUPFAM" id="SSF47413">
    <property type="entry name" value="lambda repressor-like DNA-binding domains"/>
    <property type="match status" value="1"/>
</dbReference>
<gene>
    <name evidence="6" type="ORF">E0H92_26485</name>
</gene>
<feature type="domain" description="HTH lacI-type" evidence="5">
    <location>
        <begin position="27"/>
        <end position="81"/>
    </location>
</feature>
<feature type="compositionally biased region" description="Low complexity" evidence="4">
    <location>
        <begin position="1"/>
        <end position="11"/>
    </location>
</feature>
<dbReference type="SMART" id="SM00354">
    <property type="entry name" value="HTH_LACI"/>
    <property type="match status" value="1"/>
</dbReference>
<evidence type="ECO:0000256" key="2">
    <source>
        <dbReference type="ARBA" id="ARBA00023125"/>
    </source>
</evidence>
<dbReference type="PROSITE" id="PS00356">
    <property type="entry name" value="HTH_LACI_1"/>
    <property type="match status" value="1"/>
</dbReference>
<dbReference type="PROSITE" id="PS50932">
    <property type="entry name" value="HTH_LACI_2"/>
    <property type="match status" value="1"/>
</dbReference>
<dbReference type="GO" id="GO:0003700">
    <property type="term" value="F:DNA-binding transcription factor activity"/>
    <property type="evidence" value="ECO:0007669"/>
    <property type="project" value="TreeGrafter"/>
</dbReference>
<comment type="caution">
    <text evidence="6">The sequence shown here is derived from an EMBL/GenBank/DDBJ whole genome shotgun (WGS) entry which is preliminary data.</text>
</comment>
<name>A0A4R0IR18_9ACTN</name>
<dbReference type="Pfam" id="PF13377">
    <property type="entry name" value="Peripla_BP_3"/>
    <property type="match status" value="1"/>
</dbReference>
<dbReference type="InterPro" id="IPR000843">
    <property type="entry name" value="HTH_LacI"/>
</dbReference>
<keyword evidence="1" id="KW-0805">Transcription regulation</keyword>
<dbReference type="Proteomes" id="UP000294225">
    <property type="component" value="Unassembled WGS sequence"/>
</dbReference>
<dbReference type="AlphaFoldDB" id="A0A4R0IR18"/>
<dbReference type="Pfam" id="PF00356">
    <property type="entry name" value="LacI"/>
    <property type="match status" value="1"/>
</dbReference>
<evidence type="ECO:0000256" key="1">
    <source>
        <dbReference type="ARBA" id="ARBA00023015"/>
    </source>
</evidence>